<evidence type="ECO:0000313" key="2">
    <source>
        <dbReference type="Proteomes" id="UP001300012"/>
    </source>
</evidence>
<dbReference type="EMBL" id="JANQBD010000034">
    <property type="protein sequence ID" value="MCR8635984.1"/>
    <property type="molecule type" value="Genomic_DNA"/>
</dbReference>
<dbReference type="Pfam" id="PF08889">
    <property type="entry name" value="WbqC"/>
    <property type="match status" value="1"/>
</dbReference>
<proteinExistence type="predicted"/>
<dbReference type="Proteomes" id="UP001300012">
    <property type="component" value="Unassembled WGS sequence"/>
</dbReference>
<comment type="caution">
    <text evidence="1">The sequence shown here is derived from an EMBL/GenBank/DDBJ whole genome shotgun (WGS) entry which is preliminary data.</text>
</comment>
<name>A0ABT1YUB1_9BACL</name>
<dbReference type="RefSeq" id="WP_258217525.1">
    <property type="nucleotide sequence ID" value="NZ_JANQBD010000034.1"/>
</dbReference>
<evidence type="ECO:0000313" key="1">
    <source>
        <dbReference type="EMBL" id="MCR8635984.1"/>
    </source>
</evidence>
<organism evidence="1 2">
    <name type="scientific">Paenibacillus radicis</name>
    <name type="common">ex Xue et al. 2023</name>
    <dbReference type="NCBI Taxonomy" id="2972489"/>
    <lineage>
        <taxon>Bacteria</taxon>
        <taxon>Bacillati</taxon>
        <taxon>Bacillota</taxon>
        <taxon>Bacilli</taxon>
        <taxon>Bacillales</taxon>
        <taxon>Paenibacillaceae</taxon>
        <taxon>Paenibacillus</taxon>
    </lineage>
</organism>
<protein>
    <submittedName>
        <fullName evidence="1">WbqC family protein</fullName>
    </submittedName>
</protein>
<accession>A0ABT1YUB1</accession>
<reference evidence="1 2" key="1">
    <citation type="submission" date="2022-08" db="EMBL/GenBank/DDBJ databases">
        <title>Paenibacillus endoradicis sp. nov., Paenibacillus radicibacter sp. nov and Paenibacillus pararadicis sp. nov., three cold-adapted plant growth-promoting bacteria isolated from root of Larix gmelinii in Great Khingan.</title>
        <authorList>
            <person name="Xue H."/>
        </authorList>
    </citation>
    <scope>NUCLEOTIDE SEQUENCE [LARGE SCALE GENOMIC DNA]</scope>
    <source>
        <strain evidence="1 2">N5-1-1-5</strain>
    </source>
</reference>
<gene>
    <name evidence="1" type="ORF">NV381_32810</name>
</gene>
<dbReference type="InterPro" id="IPR014985">
    <property type="entry name" value="WbqC"/>
</dbReference>
<sequence length="231" mass="27642">MKKIAIIQSNYIPWKGYFDIINDCDLFILYDDVQYTHGDWRNRNKIKTNNGTSWLTIPVGAHLDKLTCQVQINDNKWQIKHWKSLQASYSRTSYFKYYRDFLEYVYLEKNWSYLSELNQYLIKHISKEFLGIKTEIRDSSEYNVQGKKLDRVIDLVKIVEGDIYISGPAAKDYIITERFEKEGIRLVYKDYQGYPEYDQVNPPFEHSVSILDLLFHVGPDAPYYIWGWRDR</sequence>
<keyword evidence="2" id="KW-1185">Reference proteome</keyword>